<keyword evidence="2" id="KW-0812">Transmembrane</keyword>
<reference evidence="5" key="1">
    <citation type="submission" date="2019-03" db="EMBL/GenBank/DDBJ databases">
        <title>Single cell metagenomics reveals metabolic interactions within the superorganism composed of flagellate Streblomastix strix and complex community of Bacteroidetes bacteria on its surface.</title>
        <authorList>
            <person name="Treitli S.C."/>
            <person name="Kolisko M."/>
            <person name="Husnik F."/>
            <person name="Keeling P."/>
            <person name="Hampl V."/>
        </authorList>
    </citation>
    <scope>NUCLEOTIDE SEQUENCE</scope>
    <source>
        <strain evidence="5">STM</strain>
    </source>
</reference>
<organism evidence="5">
    <name type="scientific">termite gut metagenome</name>
    <dbReference type="NCBI Taxonomy" id="433724"/>
    <lineage>
        <taxon>unclassified sequences</taxon>
        <taxon>metagenomes</taxon>
        <taxon>organismal metagenomes</taxon>
    </lineage>
</organism>
<protein>
    <submittedName>
        <fullName evidence="5">Serine/threonine-protein kinase PK-1</fullName>
        <ecNumber evidence="5">2.7.11.1</ecNumber>
    </submittedName>
</protein>
<keyword evidence="5" id="KW-0808">Transferase</keyword>
<evidence type="ECO:0000313" key="4">
    <source>
        <dbReference type="EMBL" id="KAA6350614.1"/>
    </source>
</evidence>
<dbReference type="AlphaFoldDB" id="A0A5J4SZW2"/>
<dbReference type="Pfam" id="PF03793">
    <property type="entry name" value="PASTA"/>
    <property type="match status" value="1"/>
</dbReference>
<proteinExistence type="predicted"/>
<dbReference type="InterPro" id="IPR005543">
    <property type="entry name" value="PASTA_dom"/>
</dbReference>
<dbReference type="EMBL" id="SNRY01000025">
    <property type="protein sequence ID" value="KAA6350655.1"/>
    <property type="molecule type" value="Genomic_DNA"/>
</dbReference>
<feature type="region of interest" description="Disordered" evidence="1">
    <location>
        <begin position="206"/>
        <end position="228"/>
    </location>
</feature>
<keyword evidence="2" id="KW-0472">Membrane</keyword>
<accession>A0A5J4SZW2</accession>
<evidence type="ECO:0000259" key="3">
    <source>
        <dbReference type="PROSITE" id="PS51178"/>
    </source>
</evidence>
<name>A0A5J4SZW2_9ZZZZ</name>
<dbReference type="SMART" id="SM00740">
    <property type="entry name" value="PASTA"/>
    <property type="match status" value="1"/>
</dbReference>
<dbReference type="GO" id="GO:0004674">
    <property type="term" value="F:protein serine/threonine kinase activity"/>
    <property type="evidence" value="ECO:0007669"/>
    <property type="project" value="UniProtKB-EC"/>
</dbReference>
<dbReference type="CDD" id="cd06577">
    <property type="entry name" value="PASTA_pknB"/>
    <property type="match status" value="1"/>
</dbReference>
<feature type="transmembrane region" description="Helical" evidence="2">
    <location>
        <begin position="30"/>
        <end position="53"/>
    </location>
</feature>
<evidence type="ECO:0000256" key="2">
    <source>
        <dbReference type="SAM" id="Phobius"/>
    </source>
</evidence>
<dbReference type="EC" id="2.7.11.1" evidence="5"/>
<keyword evidence="2" id="KW-1133">Transmembrane helix</keyword>
<dbReference type="EMBL" id="SNRY01000025">
    <property type="protein sequence ID" value="KAA6350614.1"/>
    <property type="molecule type" value="Genomic_DNA"/>
</dbReference>
<dbReference type="PROSITE" id="PS51178">
    <property type="entry name" value="PASTA"/>
    <property type="match status" value="1"/>
</dbReference>
<keyword evidence="5" id="KW-0418">Kinase</keyword>
<evidence type="ECO:0000256" key="1">
    <source>
        <dbReference type="SAM" id="MobiDB-lite"/>
    </source>
</evidence>
<feature type="compositionally biased region" description="Acidic residues" evidence="1">
    <location>
        <begin position="210"/>
        <end position="222"/>
    </location>
</feature>
<gene>
    <name evidence="4" type="ORF">EZS27_001971</name>
    <name evidence="5" type="ORF">EZS27_002012</name>
</gene>
<comment type="caution">
    <text evidence="5">The sequence shown here is derived from an EMBL/GenBank/DDBJ whole genome shotgun (WGS) entry which is preliminary data.</text>
</comment>
<feature type="domain" description="PASTA" evidence="3">
    <location>
        <begin position="59"/>
        <end position="126"/>
    </location>
</feature>
<dbReference type="Gene3D" id="3.30.10.20">
    <property type="match status" value="1"/>
</dbReference>
<evidence type="ECO:0000313" key="5">
    <source>
        <dbReference type="EMBL" id="KAA6350655.1"/>
    </source>
</evidence>
<sequence length="228" mass="25984">MNCLYFFRFFCIFEVRYTKELIMKVRSIRLVVSHLLAMGLLLFVLIMGVMFWLNKYTRQKEVVIVPEIRGMTLAIAERRLHIEGLEYVIADSNYINRRLPGSVLECTPSAGQMVKKGRTIYLTINKERAPEYFVPDVADNSSLRQAEAKILAAGFKLTKHELIAGEKDWVYDVKYNGQSLARGGKAPMEAALTLVVGNGLTRNHGIINSMEEDGDTDDDYEDGTERHR</sequence>